<proteinExistence type="predicted"/>
<reference evidence="2" key="1">
    <citation type="submission" date="2014-08" db="EMBL/GenBank/DDBJ databases">
        <authorList>
            <person name="Moulin L."/>
        </authorList>
    </citation>
    <scope>NUCLEOTIDE SEQUENCE [LARGE SCALE GENOMIC DNA]</scope>
</reference>
<keyword evidence="2" id="KW-1185">Reference proteome</keyword>
<name>A0A090E3G9_MESPL</name>
<dbReference type="EMBL" id="CCMZ01000029">
    <property type="protein sequence ID" value="CDX21348.1"/>
    <property type="molecule type" value="Genomic_DNA"/>
</dbReference>
<evidence type="ECO:0000313" key="2">
    <source>
        <dbReference type="Proteomes" id="UP000045285"/>
    </source>
</evidence>
<organism evidence="1 2">
    <name type="scientific">Mesorhizobium plurifarium</name>
    <dbReference type="NCBI Taxonomy" id="69974"/>
    <lineage>
        <taxon>Bacteria</taxon>
        <taxon>Pseudomonadati</taxon>
        <taxon>Pseudomonadota</taxon>
        <taxon>Alphaproteobacteria</taxon>
        <taxon>Hyphomicrobiales</taxon>
        <taxon>Phyllobacteriaceae</taxon>
        <taxon>Mesorhizobium</taxon>
    </lineage>
</organism>
<sequence length="63" mass="7171">MDALVALVGREARRKALQLRTRWGVLRFHMKQNPHLSGDSVHVLGSSEFDSSICRRCKSHRIG</sequence>
<gene>
    <name evidence="1" type="ORF">MPL3356_350070</name>
</gene>
<dbReference type="AlphaFoldDB" id="A0A090E3G9"/>
<protein>
    <submittedName>
        <fullName evidence="1">Uncharacterized protein</fullName>
    </submittedName>
</protein>
<dbReference type="Proteomes" id="UP000045285">
    <property type="component" value="Unassembled WGS sequence"/>
</dbReference>
<accession>A0A090E3G9</accession>
<evidence type="ECO:0000313" key="1">
    <source>
        <dbReference type="EMBL" id="CDX21348.1"/>
    </source>
</evidence>